<protein>
    <submittedName>
        <fullName evidence="4">PPE domain-containing protein</fullName>
    </submittedName>
</protein>
<evidence type="ECO:0000313" key="4">
    <source>
        <dbReference type="EMBL" id="KAA1252125.1"/>
    </source>
</evidence>
<dbReference type="Pfam" id="PF00823">
    <property type="entry name" value="PPE"/>
    <property type="match status" value="1"/>
</dbReference>
<feature type="region of interest" description="Disordered" evidence="2">
    <location>
        <begin position="307"/>
        <end position="363"/>
    </location>
</feature>
<dbReference type="PANTHER" id="PTHR46766">
    <property type="entry name" value="GLUTAMINE-RICH PROTEIN 2"/>
    <property type="match status" value="1"/>
</dbReference>
<comment type="caution">
    <text evidence="4">The sequence shown here is derived from an EMBL/GenBank/DDBJ whole genome shotgun (WGS) entry which is preliminary data.</text>
</comment>
<gene>
    <name evidence="4" type="ORF">F0Q45_00035</name>
</gene>
<dbReference type="PANTHER" id="PTHR46766:SF1">
    <property type="entry name" value="GLUTAMINE-RICH PROTEIN 2"/>
    <property type="match status" value="1"/>
</dbReference>
<keyword evidence="5" id="KW-1185">Reference proteome</keyword>
<sequence length="363" mass="37029">MLWHAMPPELNTARLMAGAGAAPAMQAASGWEALAIALETQADELAASLVLLGESWTGAGSERAVAATTPMVIWLRNVASVAQTRAMQATAQAAAYTQALAMMPSLLEIFANHITHAVLAATNFLGINTMPIGANEADYFIRMWDQAVSAMDVYQVETAANTFFETVEPLQAILDPGISQTLTTAAGQLTAMVSQAPAFAAGALPIQQLPAMSGTMMQLLLPLQQVTSLFSQAGGMGGAGRTTPADDESAQMGLLDTNPLSNHPLAGGSGPSVGAGLLRAEELPGAGGTLSRTPLISQLLDKPVGASMPPAAGAESSAMGGAAPVGAMGQGARSGGSTRPGLVAPVPPVPQRAEEDGDDQDYW</sequence>
<dbReference type="RefSeq" id="WP_149652050.1">
    <property type="nucleotide sequence ID" value="NZ_VTZN01000001.1"/>
</dbReference>
<dbReference type="AlphaFoldDB" id="A0A5B1BWK1"/>
<organism evidence="4 5">
    <name type="scientific">Mycobacterium simiae</name>
    <name type="common">Mycobacterium habana</name>
    <dbReference type="NCBI Taxonomy" id="1784"/>
    <lineage>
        <taxon>Bacteria</taxon>
        <taxon>Bacillati</taxon>
        <taxon>Actinomycetota</taxon>
        <taxon>Actinomycetes</taxon>
        <taxon>Mycobacteriales</taxon>
        <taxon>Mycobacteriaceae</taxon>
        <taxon>Mycobacterium</taxon>
        <taxon>Mycobacterium simiae complex</taxon>
    </lineage>
</organism>
<accession>A0A5B1BWK1</accession>
<dbReference type="InterPro" id="IPR000030">
    <property type="entry name" value="PPE_dom"/>
</dbReference>
<dbReference type="GO" id="GO:0052572">
    <property type="term" value="P:response to host immune response"/>
    <property type="evidence" value="ECO:0007669"/>
    <property type="project" value="TreeGrafter"/>
</dbReference>
<evidence type="ECO:0000256" key="2">
    <source>
        <dbReference type="SAM" id="MobiDB-lite"/>
    </source>
</evidence>
<dbReference type="SUPFAM" id="SSF140459">
    <property type="entry name" value="PE/PPE dimer-like"/>
    <property type="match status" value="1"/>
</dbReference>
<evidence type="ECO:0000256" key="1">
    <source>
        <dbReference type="ARBA" id="ARBA00010652"/>
    </source>
</evidence>
<reference evidence="4 5" key="1">
    <citation type="submission" date="2019-09" db="EMBL/GenBank/DDBJ databases">
        <title>Report of infection by Mycobacterium simiae a patient suffering from pulmonary tuberculosis.</title>
        <authorList>
            <person name="Mohanty P.S."/>
            <person name="Bansal A.K."/>
            <person name="Singh H."/>
            <person name="Sharma S."/>
            <person name="Patil S.A."/>
            <person name="Upadhaya P."/>
            <person name="Singh P.K."/>
            <person name="Kumar D."/>
            <person name="Kumar S."/>
            <person name="Singh R.K."/>
            <person name="Chaudhary B."/>
        </authorList>
    </citation>
    <scope>NUCLEOTIDE SEQUENCE [LARGE SCALE GENOMIC DNA]</scope>
    <source>
        <strain evidence="4 5">JAL-560-SIM</strain>
    </source>
</reference>
<dbReference type="Gene3D" id="1.20.1260.20">
    <property type="entry name" value="PPE superfamily"/>
    <property type="match status" value="1"/>
</dbReference>
<feature type="domain" description="PPE" evidence="3">
    <location>
        <begin position="3"/>
        <end position="160"/>
    </location>
</feature>
<dbReference type="InterPro" id="IPR038332">
    <property type="entry name" value="PPE_sf"/>
</dbReference>
<feature type="compositionally biased region" description="Low complexity" evidence="2">
    <location>
        <begin position="307"/>
        <end position="327"/>
    </location>
</feature>
<dbReference type="OrthoDB" id="4772941at2"/>
<name>A0A5B1BWK1_MYCSI</name>
<evidence type="ECO:0000313" key="5">
    <source>
        <dbReference type="Proteomes" id="UP000324701"/>
    </source>
</evidence>
<comment type="similarity">
    <text evidence="1">Belongs to the mycobacterial PPE family.</text>
</comment>
<dbReference type="EMBL" id="VTZN01000001">
    <property type="protein sequence ID" value="KAA1252125.1"/>
    <property type="molecule type" value="Genomic_DNA"/>
</dbReference>
<evidence type="ECO:0000259" key="3">
    <source>
        <dbReference type="Pfam" id="PF00823"/>
    </source>
</evidence>
<dbReference type="Proteomes" id="UP000324701">
    <property type="component" value="Unassembled WGS sequence"/>
</dbReference>
<proteinExistence type="inferred from homology"/>